<gene>
    <name evidence="1" type="ORF">SAMD00023353_1501250</name>
</gene>
<proteinExistence type="predicted"/>
<protein>
    <submittedName>
        <fullName evidence="1">Putative cytochrome p450</fullName>
    </submittedName>
</protein>
<sequence>MRLQSCQANVQFAVTSAQLVVQIRSETDRRESEGQLLALQKKIEEHLALISTQRVEARRRHEEFQEGLDDEEDDGAQRTLAAAEVTRQLRVLENDQVSSGVILSQVQSQRTGQKIGNIVTSGNSQAWVGMPASVVGRITQQIGNVNTRDGSTARVGVFN</sequence>
<dbReference type="OrthoDB" id="432483at2759"/>
<name>A0A1W2TIU6_ROSNE</name>
<dbReference type="AlphaFoldDB" id="A0A1W2TIU6"/>
<organism evidence="1">
    <name type="scientific">Rosellinia necatrix</name>
    <name type="common">White root-rot fungus</name>
    <dbReference type="NCBI Taxonomy" id="77044"/>
    <lineage>
        <taxon>Eukaryota</taxon>
        <taxon>Fungi</taxon>
        <taxon>Dikarya</taxon>
        <taxon>Ascomycota</taxon>
        <taxon>Pezizomycotina</taxon>
        <taxon>Sordariomycetes</taxon>
        <taxon>Xylariomycetidae</taxon>
        <taxon>Xylariales</taxon>
        <taxon>Xylariaceae</taxon>
        <taxon>Rosellinia</taxon>
    </lineage>
</organism>
<dbReference type="Proteomes" id="UP000054516">
    <property type="component" value="Unassembled WGS sequence"/>
</dbReference>
<dbReference type="EMBL" id="DF977460">
    <property type="protein sequence ID" value="GAP88111.2"/>
    <property type="molecule type" value="Genomic_DNA"/>
</dbReference>
<accession>A0A1W2TIU6</accession>
<evidence type="ECO:0000313" key="1">
    <source>
        <dbReference type="EMBL" id="GAP88111.2"/>
    </source>
</evidence>
<keyword evidence="2" id="KW-1185">Reference proteome</keyword>
<evidence type="ECO:0000313" key="2">
    <source>
        <dbReference type="Proteomes" id="UP000054516"/>
    </source>
</evidence>
<reference evidence="1" key="1">
    <citation type="submission" date="2016-03" db="EMBL/GenBank/DDBJ databases">
        <title>Draft genome sequence of Rosellinia necatrix.</title>
        <authorList>
            <person name="Kanematsu S."/>
        </authorList>
    </citation>
    <scope>NUCLEOTIDE SEQUENCE [LARGE SCALE GENOMIC DNA]</scope>
    <source>
        <strain evidence="1">W97</strain>
    </source>
</reference>